<keyword evidence="8 17" id="KW-0812">Transmembrane</keyword>
<dbReference type="Proteomes" id="UP001245184">
    <property type="component" value="Unassembled WGS sequence"/>
</dbReference>
<evidence type="ECO:0000256" key="15">
    <source>
        <dbReference type="NCBIfam" id="TIGR00560"/>
    </source>
</evidence>
<dbReference type="InterPro" id="IPR048254">
    <property type="entry name" value="CDP_ALCOHOL_P_TRANSF_CS"/>
</dbReference>
<keyword evidence="13" id="KW-1208">Phospholipid metabolism</keyword>
<sequence length="258" mass="28438">MASFDWKVATKWLRLAKRARTPPASLAPIPGADASLPGRFACGRHGDTAQLQLSRQTLRLPMPFNFPIFLTWLRIVLIPLVVGVFYLPDMMMSPAHRNLAAATIFVLAALTDWFDGYLARKWNQTSAFGAFLDPVADKLMVTAALLVLVQLARIDSAIALVIVGREIAISALREWMAQIGASKSVAVNSLGKFKTACQMVAIPMLLFNGVLPFGGGVAIDTRTWGLWLIYLAAFLTIWSMLYYMKLAWPQIRERGGAV</sequence>
<dbReference type="InterPro" id="IPR050324">
    <property type="entry name" value="CDP-alcohol_PTase-I"/>
</dbReference>
<dbReference type="PANTHER" id="PTHR14269">
    <property type="entry name" value="CDP-DIACYLGLYCEROL--GLYCEROL-3-PHOSPHATE 3-PHOSPHATIDYLTRANSFERASE-RELATED"/>
    <property type="match status" value="1"/>
</dbReference>
<feature type="transmembrane region" description="Helical" evidence="17">
    <location>
        <begin position="139"/>
        <end position="163"/>
    </location>
</feature>
<comment type="caution">
    <text evidence="18">The sequence shown here is derived from an EMBL/GenBank/DDBJ whole genome shotgun (WGS) entry which is preliminary data.</text>
</comment>
<comment type="subcellular location">
    <subcellularLocation>
        <location evidence="1">Membrane</location>
        <topology evidence="1">Multi-pass membrane protein</topology>
    </subcellularLocation>
</comment>
<feature type="transmembrane region" description="Helical" evidence="17">
    <location>
        <begin position="200"/>
        <end position="219"/>
    </location>
</feature>
<evidence type="ECO:0000256" key="8">
    <source>
        <dbReference type="ARBA" id="ARBA00022692"/>
    </source>
</evidence>
<keyword evidence="12" id="KW-0594">Phospholipid biosynthesis</keyword>
<evidence type="ECO:0000256" key="11">
    <source>
        <dbReference type="ARBA" id="ARBA00023136"/>
    </source>
</evidence>
<evidence type="ECO:0000256" key="14">
    <source>
        <dbReference type="ARBA" id="ARBA00048586"/>
    </source>
</evidence>
<dbReference type="Gene3D" id="1.20.120.1760">
    <property type="match status" value="1"/>
</dbReference>
<dbReference type="Pfam" id="PF01066">
    <property type="entry name" value="CDP-OH_P_transf"/>
    <property type="match status" value="1"/>
</dbReference>
<evidence type="ECO:0000256" key="13">
    <source>
        <dbReference type="ARBA" id="ARBA00023264"/>
    </source>
</evidence>
<organism evidence="18 19">
    <name type="scientific">Paraburkholderia graminis</name>
    <dbReference type="NCBI Taxonomy" id="60548"/>
    <lineage>
        <taxon>Bacteria</taxon>
        <taxon>Pseudomonadati</taxon>
        <taxon>Pseudomonadota</taxon>
        <taxon>Betaproteobacteria</taxon>
        <taxon>Burkholderiales</taxon>
        <taxon>Burkholderiaceae</taxon>
        <taxon>Paraburkholderia</taxon>
    </lineage>
</organism>
<dbReference type="PANTHER" id="PTHR14269:SF62">
    <property type="entry name" value="CDP-DIACYLGLYCEROL--GLYCEROL-3-PHOSPHATE 3-PHOSPHATIDYLTRANSFERASE 1, CHLOROPLASTIC"/>
    <property type="match status" value="1"/>
</dbReference>
<evidence type="ECO:0000256" key="3">
    <source>
        <dbReference type="ARBA" id="ARBA00010441"/>
    </source>
</evidence>
<evidence type="ECO:0000256" key="5">
    <source>
        <dbReference type="ARBA" id="ARBA00014944"/>
    </source>
</evidence>
<protein>
    <recommendedName>
        <fullName evidence="5 15">CDP-diacylglycerol--glycerol-3-phosphate 3-phosphatidyltransferase</fullName>
        <ecNumber evidence="4 15">2.7.8.5</ecNumber>
    </recommendedName>
</protein>
<reference evidence="18 19" key="1">
    <citation type="submission" date="2023-08" db="EMBL/GenBank/DDBJ databases">
        <title>Genome sequencing of plant associated microbes to promote plant fitness in Sorghum bicolor and Oryza sativa.</title>
        <authorList>
            <person name="Coleman-Derr D."/>
        </authorList>
    </citation>
    <scope>NUCLEOTIDE SEQUENCE [LARGE SCALE GENOMIC DNA]</scope>
    <source>
        <strain evidence="18 19">SLBN-33</strain>
    </source>
</reference>
<dbReference type="GO" id="GO:0008444">
    <property type="term" value="F:CDP-diacylglycerol-glycerol-3-phosphate 3-phosphatidyltransferase activity"/>
    <property type="evidence" value="ECO:0007669"/>
    <property type="project" value="UniProtKB-UniRule"/>
</dbReference>
<evidence type="ECO:0000256" key="17">
    <source>
        <dbReference type="SAM" id="Phobius"/>
    </source>
</evidence>
<dbReference type="GO" id="GO:0016020">
    <property type="term" value="C:membrane"/>
    <property type="evidence" value="ECO:0007669"/>
    <property type="project" value="UniProtKB-SubCell"/>
</dbReference>
<dbReference type="NCBIfam" id="TIGR00560">
    <property type="entry name" value="pgsA"/>
    <property type="match status" value="1"/>
</dbReference>
<name>A0ABD5CCV0_9BURK</name>
<dbReference type="InterPro" id="IPR004570">
    <property type="entry name" value="Phosphatidylglycerol_P_synth"/>
</dbReference>
<evidence type="ECO:0000256" key="9">
    <source>
        <dbReference type="ARBA" id="ARBA00022989"/>
    </source>
</evidence>
<accession>A0ABD5CCV0</accession>
<comment type="similarity">
    <text evidence="3 16">Belongs to the CDP-alcohol phosphatidyltransferase class-I family.</text>
</comment>
<evidence type="ECO:0000256" key="12">
    <source>
        <dbReference type="ARBA" id="ARBA00023209"/>
    </source>
</evidence>
<feature type="transmembrane region" description="Helical" evidence="17">
    <location>
        <begin position="99"/>
        <end position="119"/>
    </location>
</feature>
<evidence type="ECO:0000313" key="19">
    <source>
        <dbReference type="Proteomes" id="UP001245184"/>
    </source>
</evidence>
<evidence type="ECO:0000256" key="2">
    <source>
        <dbReference type="ARBA" id="ARBA00005042"/>
    </source>
</evidence>
<keyword evidence="10" id="KW-0443">Lipid metabolism</keyword>
<keyword evidence="11 17" id="KW-0472">Membrane</keyword>
<gene>
    <name evidence="18" type="ORF">QF025_001843</name>
</gene>
<dbReference type="GO" id="GO:0008654">
    <property type="term" value="P:phospholipid biosynthetic process"/>
    <property type="evidence" value="ECO:0007669"/>
    <property type="project" value="UniProtKB-UniRule"/>
</dbReference>
<evidence type="ECO:0000256" key="6">
    <source>
        <dbReference type="ARBA" id="ARBA00022516"/>
    </source>
</evidence>
<keyword evidence="9 17" id="KW-1133">Transmembrane helix</keyword>
<feature type="transmembrane region" description="Helical" evidence="17">
    <location>
        <begin position="66"/>
        <end position="87"/>
    </location>
</feature>
<evidence type="ECO:0000313" key="18">
    <source>
        <dbReference type="EMBL" id="MDR6203123.1"/>
    </source>
</evidence>
<evidence type="ECO:0000256" key="7">
    <source>
        <dbReference type="ARBA" id="ARBA00022679"/>
    </source>
</evidence>
<dbReference type="EMBL" id="JAVIZN010000002">
    <property type="protein sequence ID" value="MDR6203123.1"/>
    <property type="molecule type" value="Genomic_DNA"/>
</dbReference>
<evidence type="ECO:0000256" key="10">
    <source>
        <dbReference type="ARBA" id="ARBA00023098"/>
    </source>
</evidence>
<dbReference type="PROSITE" id="PS00379">
    <property type="entry name" value="CDP_ALCOHOL_P_TRANSF"/>
    <property type="match status" value="1"/>
</dbReference>
<feature type="transmembrane region" description="Helical" evidence="17">
    <location>
        <begin position="225"/>
        <end position="244"/>
    </location>
</feature>
<comment type="pathway">
    <text evidence="2">Phospholipid metabolism; phosphatidylglycerol biosynthesis; phosphatidylglycerol from CDP-diacylglycerol: step 1/2.</text>
</comment>
<keyword evidence="7 16" id="KW-0808">Transferase</keyword>
<comment type="catalytic activity">
    <reaction evidence="14">
        <text>a CDP-1,2-diacyl-sn-glycerol + sn-glycerol 3-phosphate = a 1,2-diacyl-sn-glycero-3-phospho-(1'-sn-glycero-3'-phosphate) + CMP + H(+)</text>
        <dbReference type="Rhea" id="RHEA:12593"/>
        <dbReference type="ChEBI" id="CHEBI:15378"/>
        <dbReference type="ChEBI" id="CHEBI:57597"/>
        <dbReference type="ChEBI" id="CHEBI:58332"/>
        <dbReference type="ChEBI" id="CHEBI:60110"/>
        <dbReference type="ChEBI" id="CHEBI:60377"/>
        <dbReference type="EC" id="2.7.8.5"/>
    </reaction>
</comment>
<evidence type="ECO:0000256" key="1">
    <source>
        <dbReference type="ARBA" id="ARBA00004141"/>
    </source>
</evidence>
<evidence type="ECO:0000256" key="4">
    <source>
        <dbReference type="ARBA" id="ARBA00013170"/>
    </source>
</evidence>
<dbReference type="AlphaFoldDB" id="A0ABD5CCV0"/>
<evidence type="ECO:0000256" key="16">
    <source>
        <dbReference type="RuleBase" id="RU003750"/>
    </source>
</evidence>
<dbReference type="InterPro" id="IPR043130">
    <property type="entry name" value="CDP-OH_PTrfase_TM_dom"/>
</dbReference>
<proteinExistence type="inferred from homology"/>
<dbReference type="InterPro" id="IPR000462">
    <property type="entry name" value="CDP-OH_P_trans"/>
</dbReference>
<dbReference type="EC" id="2.7.8.5" evidence="4 15"/>
<keyword evidence="6" id="KW-0444">Lipid biosynthesis</keyword>